<keyword evidence="3" id="KW-1185">Reference proteome</keyword>
<accession>A0A391NTD1</accession>
<name>A0A391NTD1_9EUKA</name>
<keyword evidence="1" id="KW-0812">Transmembrane</keyword>
<feature type="transmembrane region" description="Helical" evidence="1">
    <location>
        <begin position="59"/>
        <end position="79"/>
    </location>
</feature>
<feature type="transmembrane region" description="Helical" evidence="1">
    <location>
        <begin position="32"/>
        <end position="52"/>
    </location>
</feature>
<feature type="transmembrane region" description="Helical" evidence="1">
    <location>
        <begin position="7"/>
        <end position="26"/>
    </location>
</feature>
<evidence type="ECO:0000313" key="2">
    <source>
        <dbReference type="EMBL" id="GCA64475.1"/>
    </source>
</evidence>
<gene>
    <name evidence="2" type="ORF">KIPB_014378</name>
</gene>
<proteinExistence type="predicted"/>
<comment type="caution">
    <text evidence="2">The sequence shown here is derived from an EMBL/GenBank/DDBJ whole genome shotgun (WGS) entry which is preliminary data.</text>
</comment>
<evidence type="ECO:0000256" key="1">
    <source>
        <dbReference type="SAM" id="Phobius"/>
    </source>
</evidence>
<organism evidence="2 3">
    <name type="scientific">Kipferlia bialata</name>
    <dbReference type="NCBI Taxonomy" id="797122"/>
    <lineage>
        <taxon>Eukaryota</taxon>
        <taxon>Metamonada</taxon>
        <taxon>Carpediemonas-like organisms</taxon>
        <taxon>Kipferlia</taxon>
    </lineage>
</organism>
<dbReference type="AlphaFoldDB" id="A0A391NTD1"/>
<keyword evidence="1" id="KW-0472">Membrane</keyword>
<keyword evidence="1" id="KW-1133">Transmembrane helix</keyword>
<evidence type="ECO:0000313" key="3">
    <source>
        <dbReference type="Proteomes" id="UP000265618"/>
    </source>
</evidence>
<sequence>MATRVFLVGEMCVGVSHLVFMVQSRVGQASPYALGSLLLTILVTVTGAVWALKDYMVDSVLGMSVPVLGTVLIHTYLVWHSTVRLETHVEGQVVRLNRCIDASMGVFYSSIPSGTREYVTAPEM</sequence>
<protein>
    <submittedName>
        <fullName evidence="2">Uncharacterized protein</fullName>
    </submittedName>
</protein>
<reference evidence="2 3" key="1">
    <citation type="journal article" date="2018" name="PLoS ONE">
        <title>The draft genome of Kipferlia bialata reveals reductive genome evolution in fornicate parasites.</title>
        <authorList>
            <person name="Tanifuji G."/>
            <person name="Takabayashi S."/>
            <person name="Kume K."/>
            <person name="Takagi M."/>
            <person name="Nakayama T."/>
            <person name="Kamikawa R."/>
            <person name="Inagaki Y."/>
            <person name="Hashimoto T."/>
        </authorList>
    </citation>
    <scope>NUCLEOTIDE SEQUENCE [LARGE SCALE GENOMIC DNA]</scope>
    <source>
        <strain evidence="2">NY0173</strain>
    </source>
</reference>
<dbReference type="Proteomes" id="UP000265618">
    <property type="component" value="Unassembled WGS sequence"/>
</dbReference>
<dbReference type="EMBL" id="BDIP01007348">
    <property type="protein sequence ID" value="GCA64475.1"/>
    <property type="molecule type" value="Genomic_DNA"/>
</dbReference>
<feature type="non-terminal residue" evidence="2">
    <location>
        <position position="1"/>
    </location>
</feature>